<accession>A0ABT4GAI8</accession>
<dbReference type="Proteomes" id="UP001527099">
    <property type="component" value="Unassembled WGS sequence"/>
</dbReference>
<evidence type="ECO:0000256" key="4">
    <source>
        <dbReference type="ARBA" id="ARBA00022989"/>
    </source>
</evidence>
<evidence type="ECO:0000256" key="6">
    <source>
        <dbReference type="SAM" id="Phobius"/>
    </source>
</evidence>
<feature type="transmembrane region" description="Helical" evidence="6">
    <location>
        <begin position="240"/>
        <end position="263"/>
    </location>
</feature>
<comment type="caution">
    <text evidence="7">The sequence shown here is derived from an EMBL/GenBank/DDBJ whole genome shotgun (WGS) entry which is preliminary data.</text>
</comment>
<sequence length="305" mass="32190">MNVLLDSHLWAATLSMAVPLVLPALGGMFSERTGVINMTMEGIMLIAAFFAVLFAYLTGNAWIGLLGAMFMGGLCSLVFAFAAIRLSANQVVLGMAINLFALGLTTFLYNTIYGVGGTPIETPSLPHVNLTWLQAIPFVGGVFANQSVIVYLMLLIVAGSHWFLFHTKLGLRMRAVGENPQATELAGINVWKLRYAGVLMGGLLSSLGGAYLSIGILNLFDVNMTSGRGFIALAAMIFGRWTPLGSLGSSLLFGLATALGIALQGHGVSASLLEMLPYLLTVLAICGLVGRSAPPAALGLPYYKK</sequence>
<organism evidence="7 8">
    <name type="scientific">Paenibacillus alginolyticus</name>
    <dbReference type="NCBI Taxonomy" id="59839"/>
    <lineage>
        <taxon>Bacteria</taxon>
        <taxon>Bacillati</taxon>
        <taxon>Bacillota</taxon>
        <taxon>Bacilli</taxon>
        <taxon>Bacillales</taxon>
        <taxon>Paenibacillaceae</taxon>
        <taxon>Paenibacillus</taxon>
    </lineage>
</organism>
<evidence type="ECO:0000313" key="8">
    <source>
        <dbReference type="Proteomes" id="UP001527099"/>
    </source>
</evidence>
<dbReference type="RefSeq" id="WP_268614686.1">
    <property type="nucleotide sequence ID" value="NZ_JAMDMX010000028.1"/>
</dbReference>
<feature type="transmembrane region" description="Helical" evidence="6">
    <location>
        <begin position="42"/>
        <end position="59"/>
    </location>
</feature>
<dbReference type="PANTHER" id="PTHR43370">
    <property type="entry name" value="SUGAR ABC TRANSPORTER INTEGRAL MEMBRANE PROTEIN-RELATED"/>
    <property type="match status" value="1"/>
</dbReference>
<dbReference type="PANTHER" id="PTHR43370:SF1">
    <property type="entry name" value="GUANOSINE ABC TRANSPORTER PERMEASE PROTEIN NUPQ"/>
    <property type="match status" value="1"/>
</dbReference>
<name>A0ABT4GAI8_9BACL</name>
<feature type="transmembrane region" description="Helical" evidence="6">
    <location>
        <begin position="198"/>
        <end position="220"/>
    </location>
</feature>
<evidence type="ECO:0000256" key="1">
    <source>
        <dbReference type="ARBA" id="ARBA00004651"/>
    </source>
</evidence>
<evidence type="ECO:0000256" key="2">
    <source>
        <dbReference type="ARBA" id="ARBA00022475"/>
    </source>
</evidence>
<protein>
    <submittedName>
        <fullName evidence="7">ABC transporter permease</fullName>
    </submittedName>
</protein>
<feature type="transmembrane region" description="Helical" evidence="6">
    <location>
        <begin position="91"/>
        <end position="112"/>
    </location>
</feature>
<feature type="transmembrane region" description="Helical" evidence="6">
    <location>
        <begin position="65"/>
        <end position="84"/>
    </location>
</feature>
<feature type="transmembrane region" description="Helical" evidence="6">
    <location>
        <begin position="275"/>
        <end position="293"/>
    </location>
</feature>
<keyword evidence="4 6" id="KW-1133">Transmembrane helix</keyword>
<dbReference type="EMBL" id="JAMDMX010000028">
    <property type="protein sequence ID" value="MCY9693193.1"/>
    <property type="molecule type" value="Genomic_DNA"/>
</dbReference>
<dbReference type="Pfam" id="PF02653">
    <property type="entry name" value="BPD_transp_2"/>
    <property type="match status" value="1"/>
</dbReference>
<proteinExistence type="predicted"/>
<evidence type="ECO:0000313" key="7">
    <source>
        <dbReference type="EMBL" id="MCY9693193.1"/>
    </source>
</evidence>
<feature type="transmembrane region" description="Helical" evidence="6">
    <location>
        <begin position="12"/>
        <end position="30"/>
    </location>
</feature>
<keyword evidence="8" id="KW-1185">Reference proteome</keyword>
<comment type="subcellular location">
    <subcellularLocation>
        <location evidence="1">Cell membrane</location>
        <topology evidence="1">Multi-pass membrane protein</topology>
    </subcellularLocation>
</comment>
<evidence type="ECO:0000256" key="5">
    <source>
        <dbReference type="ARBA" id="ARBA00023136"/>
    </source>
</evidence>
<evidence type="ECO:0000256" key="3">
    <source>
        <dbReference type="ARBA" id="ARBA00022692"/>
    </source>
</evidence>
<gene>
    <name evidence="7" type="ORF">M5X19_09850</name>
</gene>
<feature type="transmembrane region" description="Helical" evidence="6">
    <location>
        <begin position="132"/>
        <end position="165"/>
    </location>
</feature>
<keyword evidence="2" id="KW-1003">Cell membrane</keyword>
<keyword evidence="3 6" id="KW-0812">Transmembrane</keyword>
<keyword evidence="5 6" id="KW-0472">Membrane</keyword>
<reference evidence="7 8" key="1">
    <citation type="submission" date="2022-05" db="EMBL/GenBank/DDBJ databases">
        <title>Genome Sequencing of Bee-Associated Microbes.</title>
        <authorList>
            <person name="Dunlap C."/>
        </authorList>
    </citation>
    <scope>NUCLEOTIDE SEQUENCE [LARGE SCALE GENOMIC DNA]</scope>
    <source>
        <strain evidence="7 8">NRRL B-14421</strain>
    </source>
</reference>
<dbReference type="CDD" id="cd06580">
    <property type="entry name" value="TM_PBP1_transp_TpRbsC_like"/>
    <property type="match status" value="1"/>
</dbReference>
<dbReference type="InterPro" id="IPR001851">
    <property type="entry name" value="ABC_transp_permease"/>
</dbReference>